<name>A0ACB6ZLI3_THEGA</name>
<protein>
    <submittedName>
        <fullName evidence="1">Uncharacterized protein</fullName>
    </submittedName>
</protein>
<dbReference type="Proteomes" id="UP000886501">
    <property type="component" value="Unassembled WGS sequence"/>
</dbReference>
<reference evidence="1" key="2">
    <citation type="journal article" date="2020" name="Nat. Commun.">
        <title>Large-scale genome sequencing of mycorrhizal fungi provides insights into the early evolution of symbiotic traits.</title>
        <authorList>
            <person name="Miyauchi S."/>
            <person name="Kiss E."/>
            <person name="Kuo A."/>
            <person name="Drula E."/>
            <person name="Kohler A."/>
            <person name="Sanchez-Garcia M."/>
            <person name="Morin E."/>
            <person name="Andreopoulos B."/>
            <person name="Barry K.W."/>
            <person name="Bonito G."/>
            <person name="Buee M."/>
            <person name="Carver A."/>
            <person name="Chen C."/>
            <person name="Cichocki N."/>
            <person name="Clum A."/>
            <person name="Culley D."/>
            <person name="Crous P.W."/>
            <person name="Fauchery L."/>
            <person name="Girlanda M."/>
            <person name="Hayes R.D."/>
            <person name="Keri Z."/>
            <person name="LaButti K."/>
            <person name="Lipzen A."/>
            <person name="Lombard V."/>
            <person name="Magnuson J."/>
            <person name="Maillard F."/>
            <person name="Murat C."/>
            <person name="Nolan M."/>
            <person name="Ohm R.A."/>
            <person name="Pangilinan J."/>
            <person name="Pereira M.F."/>
            <person name="Perotto S."/>
            <person name="Peter M."/>
            <person name="Pfister S."/>
            <person name="Riley R."/>
            <person name="Sitrit Y."/>
            <person name="Stielow J.B."/>
            <person name="Szollosi G."/>
            <person name="Zifcakova L."/>
            <person name="Stursova M."/>
            <person name="Spatafora J.W."/>
            <person name="Tedersoo L."/>
            <person name="Vaario L.M."/>
            <person name="Yamada A."/>
            <person name="Yan M."/>
            <person name="Wang P."/>
            <person name="Xu J."/>
            <person name="Bruns T."/>
            <person name="Baldrian P."/>
            <person name="Vilgalys R."/>
            <person name="Dunand C."/>
            <person name="Henrissat B."/>
            <person name="Grigoriev I.V."/>
            <person name="Hibbett D."/>
            <person name="Nagy L.G."/>
            <person name="Martin F.M."/>
        </authorList>
    </citation>
    <scope>NUCLEOTIDE SEQUENCE</scope>
    <source>
        <strain evidence="1">P2</strain>
    </source>
</reference>
<proteinExistence type="predicted"/>
<organism evidence="1 2">
    <name type="scientific">Thelephora ganbajun</name>
    <name type="common">Ganba fungus</name>
    <dbReference type="NCBI Taxonomy" id="370292"/>
    <lineage>
        <taxon>Eukaryota</taxon>
        <taxon>Fungi</taxon>
        <taxon>Dikarya</taxon>
        <taxon>Basidiomycota</taxon>
        <taxon>Agaricomycotina</taxon>
        <taxon>Agaricomycetes</taxon>
        <taxon>Thelephorales</taxon>
        <taxon>Thelephoraceae</taxon>
        <taxon>Thelephora</taxon>
    </lineage>
</organism>
<evidence type="ECO:0000313" key="1">
    <source>
        <dbReference type="EMBL" id="KAF9650449.1"/>
    </source>
</evidence>
<accession>A0ACB6ZLI3</accession>
<dbReference type="EMBL" id="MU117985">
    <property type="protein sequence ID" value="KAF9650449.1"/>
    <property type="molecule type" value="Genomic_DNA"/>
</dbReference>
<sequence length="68" mass="7537">MSITSGQSPEIASFVTPYVVTPTDPESVPQPGQPSFYPLMYSLALLLTDSRTYLMHIRNPGSHLVWNV</sequence>
<comment type="caution">
    <text evidence="1">The sequence shown here is derived from an EMBL/GenBank/DDBJ whole genome shotgun (WGS) entry which is preliminary data.</text>
</comment>
<gene>
    <name evidence="1" type="ORF">BDM02DRAFT_3112224</name>
</gene>
<evidence type="ECO:0000313" key="2">
    <source>
        <dbReference type="Proteomes" id="UP000886501"/>
    </source>
</evidence>
<keyword evidence="2" id="KW-1185">Reference proteome</keyword>
<reference evidence="1" key="1">
    <citation type="submission" date="2019-10" db="EMBL/GenBank/DDBJ databases">
        <authorList>
            <consortium name="DOE Joint Genome Institute"/>
            <person name="Kuo A."/>
            <person name="Miyauchi S."/>
            <person name="Kiss E."/>
            <person name="Drula E."/>
            <person name="Kohler A."/>
            <person name="Sanchez-Garcia M."/>
            <person name="Andreopoulos B."/>
            <person name="Barry K.W."/>
            <person name="Bonito G."/>
            <person name="Buee M."/>
            <person name="Carver A."/>
            <person name="Chen C."/>
            <person name="Cichocki N."/>
            <person name="Clum A."/>
            <person name="Culley D."/>
            <person name="Crous P.W."/>
            <person name="Fauchery L."/>
            <person name="Girlanda M."/>
            <person name="Hayes R."/>
            <person name="Keri Z."/>
            <person name="Labutti K."/>
            <person name="Lipzen A."/>
            <person name="Lombard V."/>
            <person name="Magnuson J."/>
            <person name="Maillard F."/>
            <person name="Morin E."/>
            <person name="Murat C."/>
            <person name="Nolan M."/>
            <person name="Ohm R."/>
            <person name="Pangilinan J."/>
            <person name="Pereira M."/>
            <person name="Perotto S."/>
            <person name="Peter M."/>
            <person name="Riley R."/>
            <person name="Sitrit Y."/>
            <person name="Stielow B."/>
            <person name="Szollosi G."/>
            <person name="Zifcakova L."/>
            <person name="Stursova M."/>
            <person name="Spatafora J.W."/>
            <person name="Tedersoo L."/>
            <person name="Vaario L.-M."/>
            <person name="Yamada A."/>
            <person name="Yan M."/>
            <person name="Wang P."/>
            <person name="Xu J."/>
            <person name="Bruns T."/>
            <person name="Baldrian P."/>
            <person name="Vilgalys R."/>
            <person name="Henrissat B."/>
            <person name="Grigoriev I.V."/>
            <person name="Hibbett D."/>
            <person name="Nagy L.G."/>
            <person name="Martin F.M."/>
        </authorList>
    </citation>
    <scope>NUCLEOTIDE SEQUENCE</scope>
    <source>
        <strain evidence="1">P2</strain>
    </source>
</reference>